<evidence type="ECO:0000256" key="1">
    <source>
        <dbReference type="SAM" id="MobiDB-lite"/>
    </source>
</evidence>
<dbReference type="InterPro" id="IPR055592">
    <property type="entry name" value="DUF7168"/>
</dbReference>
<gene>
    <name evidence="3" type="ORF">HD592_001991</name>
</gene>
<dbReference type="Pfam" id="PF23771">
    <property type="entry name" value="DUF7168"/>
    <property type="match status" value="1"/>
</dbReference>
<name>A0A923E3L7_9ACTO</name>
<evidence type="ECO:0000259" key="2">
    <source>
        <dbReference type="Pfam" id="PF23771"/>
    </source>
</evidence>
<evidence type="ECO:0000313" key="4">
    <source>
        <dbReference type="Proteomes" id="UP000617426"/>
    </source>
</evidence>
<proteinExistence type="predicted"/>
<dbReference type="RefSeq" id="WP_246430018.1">
    <property type="nucleotide sequence ID" value="NZ_JACHMK010000001.1"/>
</dbReference>
<accession>A0A923E3L7</accession>
<organism evidence="3 4">
    <name type="scientific">Schaalia hyovaginalis</name>
    <dbReference type="NCBI Taxonomy" id="29316"/>
    <lineage>
        <taxon>Bacteria</taxon>
        <taxon>Bacillati</taxon>
        <taxon>Actinomycetota</taxon>
        <taxon>Actinomycetes</taxon>
        <taxon>Actinomycetales</taxon>
        <taxon>Actinomycetaceae</taxon>
        <taxon>Schaalia</taxon>
    </lineage>
</organism>
<feature type="domain" description="DUF7168" evidence="2">
    <location>
        <begin position="9"/>
        <end position="116"/>
    </location>
</feature>
<reference evidence="3" key="1">
    <citation type="submission" date="2020-08" db="EMBL/GenBank/DDBJ databases">
        <title>Sequencing the genomes of 1000 actinobacteria strains.</title>
        <authorList>
            <person name="Klenk H.-P."/>
        </authorList>
    </citation>
    <scope>NUCLEOTIDE SEQUENCE</scope>
    <source>
        <strain evidence="3">DSM 10695</strain>
    </source>
</reference>
<feature type="region of interest" description="Disordered" evidence="1">
    <location>
        <begin position="158"/>
        <end position="188"/>
    </location>
</feature>
<feature type="compositionally biased region" description="Polar residues" evidence="1">
    <location>
        <begin position="166"/>
        <end position="176"/>
    </location>
</feature>
<dbReference type="AlphaFoldDB" id="A0A923E3L7"/>
<protein>
    <recommendedName>
        <fullName evidence="2">DUF7168 domain-containing protein</fullName>
    </recommendedName>
</protein>
<evidence type="ECO:0000313" key="3">
    <source>
        <dbReference type="EMBL" id="MBB6335426.1"/>
    </source>
</evidence>
<dbReference type="Proteomes" id="UP000617426">
    <property type="component" value="Unassembled WGS sequence"/>
</dbReference>
<keyword evidence="4" id="KW-1185">Reference proteome</keyword>
<dbReference type="EMBL" id="JACHMK010000001">
    <property type="protein sequence ID" value="MBB6335426.1"/>
    <property type="molecule type" value="Genomic_DNA"/>
</dbReference>
<comment type="caution">
    <text evidence="3">The sequence shown here is derived from an EMBL/GenBank/DDBJ whole genome shotgun (WGS) entry which is preliminary data.</text>
</comment>
<sequence>MTTPSLAQAHAVHQVAQACGATTYYTDERRRPGSPGVFVHVVGFVSDLDWLAPLITALTAHTASAWTQWRKASPGYKRMKPANQRRARAGFILGYAQGVAQRIRTTRSATITEQEAAGDSSTALAVRDRSRRLADYITTLDLHEGSGVNTHERALKDGRDAGWNSHLGTDTPNLNNSEHRQIAANRRG</sequence>